<feature type="transmembrane region" description="Helical" evidence="4">
    <location>
        <begin position="261"/>
        <end position="279"/>
    </location>
</feature>
<evidence type="ECO:0000256" key="1">
    <source>
        <dbReference type="ARBA" id="ARBA00022692"/>
    </source>
</evidence>
<feature type="transmembrane region" description="Helical" evidence="4">
    <location>
        <begin position="86"/>
        <end position="108"/>
    </location>
</feature>
<feature type="transmembrane region" description="Helical" evidence="4">
    <location>
        <begin position="120"/>
        <end position="145"/>
    </location>
</feature>
<dbReference type="Gene3D" id="1.20.1250.20">
    <property type="entry name" value="MFS general substrate transporter like domains"/>
    <property type="match status" value="1"/>
</dbReference>
<dbReference type="RefSeq" id="WP_394828565.1">
    <property type="nucleotide sequence ID" value="NZ_CP089984.1"/>
</dbReference>
<evidence type="ECO:0000259" key="5">
    <source>
        <dbReference type="PROSITE" id="PS50850"/>
    </source>
</evidence>
<dbReference type="PANTHER" id="PTHR23531:SF1">
    <property type="entry name" value="QUINOLENE RESISTANCE PROTEIN NORA"/>
    <property type="match status" value="1"/>
</dbReference>
<feature type="transmembrane region" description="Helical" evidence="4">
    <location>
        <begin position="315"/>
        <end position="335"/>
    </location>
</feature>
<feature type="transmembrane region" description="Helical" evidence="4">
    <location>
        <begin position="291"/>
        <end position="309"/>
    </location>
</feature>
<dbReference type="Proteomes" id="UP001370348">
    <property type="component" value="Chromosome"/>
</dbReference>
<feature type="transmembrane region" description="Helical" evidence="4">
    <location>
        <begin position="20"/>
        <end position="40"/>
    </location>
</feature>
<protein>
    <submittedName>
        <fullName evidence="6">MFS transporter</fullName>
    </submittedName>
</protein>
<evidence type="ECO:0000313" key="7">
    <source>
        <dbReference type="Proteomes" id="UP001370348"/>
    </source>
</evidence>
<dbReference type="InterPro" id="IPR036259">
    <property type="entry name" value="MFS_trans_sf"/>
</dbReference>
<keyword evidence="7" id="KW-1185">Reference proteome</keyword>
<feature type="transmembrane region" description="Helical" evidence="4">
    <location>
        <begin position="185"/>
        <end position="206"/>
    </location>
</feature>
<dbReference type="SUPFAM" id="SSF103473">
    <property type="entry name" value="MFS general substrate transporter"/>
    <property type="match status" value="1"/>
</dbReference>
<dbReference type="Pfam" id="PF07690">
    <property type="entry name" value="MFS_1"/>
    <property type="match status" value="1"/>
</dbReference>
<feature type="transmembrane region" description="Helical" evidence="4">
    <location>
        <begin position="377"/>
        <end position="398"/>
    </location>
</feature>
<feature type="transmembrane region" description="Helical" evidence="4">
    <location>
        <begin position="157"/>
        <end position="179"/>
    </location>
</feature>
<dbReference type="PROSITE" id="PS50850">
    <property type="entry name" value="MFS"/>
    <property type="match status" value="1"/>
</dbReference>
<feature type="transmembrane region" description="Helical" evidence="4">
    <location>
        <begin position="347"/>
        <end position="371"/>
    </location>
</feature>
<name>A0ABZ2M8U2_9BACT</name>
<feature type="transmembrane region" description="Helical" evidence="4">
    <location>
        <begin position="52"/>
        <end position="74"/>
    </location>
</feature>
<keyword evidence="1 4" id="KW-0812">Transmembrane</keyword>
<dbReference type="InterPro" id="IPR020846">
    <property type="entry name" value="MFS_dom"/>
</dbReference>
<gene>
    <name evidence="6" type="ORF">LZC94_17090</name>
</gene>
<dbReference type="NCBIfam" id="NF003477">
    <property type="entry name" value="PRK05122.1"/>
    <property type="match status" value="1"/>
</dbReference>
<evidence type="ECO:0000256" key="3">
    <source>
        <dbReference type="ARBA" id="ARBA00023136"/>
    </source>
</evidence>
<reference evidence="6 7" key="1">
    <citation type="submission" date="2021-12" db="EMBL/GenBank/DDBJ databases">
        <title>Discovery of the Pendulisporaceae a myxobacterial family with distinct sporulation behavior and unique specialized metabolism.</title>
        <authorList>
            <person name="Garcia R."/>
            <person name="Popoff A."/>
            <person name="Bader C.D."/>
            <person name="Loehr J."/>
            <person name="Walesch S."/>
            <person name="Walt C."/>
            <person name="Boldt J."/>
            <person name="Bunk B."/>
            <person name="Haeckl F.J.F.P.J."/>
            <person name="Gunesch A.P."/>
            <person name="Birkelbach J."/>
            <person name="Nuebel U."/>
            <person name="Pietschmann T."/>
            <person name="Bach T."/>
            <person name="Mueller R."/>
        </authorList>
    </citation>
    <scope>NUCLEOTIDE SEQUENCE [LARGE SCALE GENOMIC DNA]</scope>
    <source>
        <strain evidence="6 7">MSr11954</strain>
    </source>
</reference>
<accession>A0ABZ2M8U2</accession>
<proteinExistence type="predicted"/>
<organism evidence="6 7">
    <name type="scientific">Pendulispora albinea</name>
    <dbReference type="NCBI Taxonomy" id="2741071"/>
    <lineage>
        <taxon>Bacteria</taxon>
        <taxon>Pseudomonadati</taxon>
        <taxon>Myxococcota</taxon>
        <taxon>Myxococcia</taxon>
        <taxon>Myxococcales</taxon>
        <taxon>Sorangiineae</taxon>
        <taxon>Pendulisporaceae</taxon>
        <taxon>Pendulispora</taxon>
    </lineage>
</organism>
<dbReference type="InterPro" id="IPR052714">
    <property type="entry name" value="MFS_Exporter"/>
</dbReference>
<evidence type="ECO:0000256" key="2">
    <source>
        <dbReference type="ARBA" id="ARBA00022989"/>
    </source>
</evidence>
<dbReference type="PANTHER" id="PTHR23531">
    <property type="entry name" value="QUINOLENE RESISTANCE PROTEIN NORA"/>
    <property type="match status" value="1"/>
</dbReference>
<evidence type="ECO:0000313" key="6">
    <source>
        <dbReference type="EMBL" id="WXB18939.1"/>
    </source>
</evidence>
<dbReference type="EMBL" id="CP089984">
    <property type="protein sequence ID" value="WXB18939.1"/>
    <property type="molecule type" value="Genomic_DNA"/>
</dbReference>
<sequence>MTTPSMAVTAGDPAAAPRSLLRALLPLCAFLFLCYSTIAIPLPLLPGQVHDVLGFDALMVAVVIGIQSLATLATRHTVGTLTDRRGPAWAVVAGAATSSLAGLVYLASVPFAAGAPTVSLLVLILGRLVLGLGESLAMTGVLVWGIGLVGKERAGRAMAWIGISMYGAFAVNAPLGAFLGKTYGFGGAALLAVVAPIVALGAVFATPKLDASRAAAVRVPFHRVIGIIWRQGLGLAFATLGFGALSAFGPLYYQAHGWPDAAFALSAFGAAYILARLFFATLPDRFGGARTAVVFLSIEIVGQLVLWRASSPSWAALGATLTGFGFSLVFPSLGVEAVRRAPPESRGVVLGGYVAFFDVSIGLLVPLAGVLVRAMGFSFAFVLGAASAALALALTWMASARARTGAGP</sequence>
<keyword evidence="3 4" id="KW-0472">Membrane</keyword>
<keyword evidence="2 4" id="KW-1133">Transmembrane helix</keyword>
<feature type="transmembrane region" description="Helical" evidence="4">
    <location>
        <begin position="227"/>
        <end position="249"/>
    </location>
</feature>
<dbReference type="InterPro" id="IPR011701">
    <property type="entry name" value="MFS"/>
</dbReference>
<feature type="domain" description="Major facilitator superfamily (MFS) profile" evidence="5">
    <location>
        <begin position="194"/>
        <end position="408"/>
    </location>
</feature>
<evidence type="ECO:0000256" key="4">
    <source>
        <dbReference type="SAM" id="Phobius"/>
    </source>
</evidence>